<dbReference type="Gene3D" id="2.40.128.130">
    <property type="entry name" value="Autotransporter beta-domain"/>
    <property type="match status" value="1"/>
</dbReference>
<dbReference type="SMART" id="SM00869">
    <property type="entry name" value="Autotransporter"/>
    <property type="match status" value="1"/>
</dbReference>
<dbReference type="SUPFAM" id="SSF103515">
    <property type="entry name" value="Autotransporter"/>
    <property type="match status" value="1"/>
</dbReference>
<sequence length="1635" mass="158149">MPADVARAQSSIPTLAGGTGGGGSGAQASTGAGTDGTGLGYNGGTGGGAGSVGGTGGDGGVSGTTVPNSGGAGGTAGGGAGGNGADYIAIGGGYGGGGGGGAHASTGTTLPGGSSQTGGAGGTGGTGGDPTADNHNGGGGGGGGGGGFGAVVEANGALGTLTIGLTGGAGGAGGNTTAYGYNYAGAGGTGGGGLYLSSTQDTSLTVSGVVTGGAGGAGGTTGNQYAIVNGGAGGSGIYAGNSSAITTLTLTGTAQAIGGSGGVGSSADYAGAAGVGIAGENLSIILAAGTTVRAGQSSKSFSPRNAIQFTGGTNSLELQGNGGTSGQTYATIDGNVVGSGTTTLKLTGAGGTFDLSLLNPEQGFSQFSGVTVNSTGKWIVGGTPTDTATWTVTGGTLSNGLAGSLAATLGGDTSIGAGAGLSATAVSGESAFTINGDLSLNATSALNITLGAPSVTALITVTGDLTLNGTLNIADSGTIAPGTYTLIGYSGSYAGTGLTIGTTPDNDYKYVLSTATANLVTLSVNLNGLYWNGTTTSGTGVVVGGNGTWTAGPTTNWLPPDKTANVASSDTMPALFAGTAGTVTVNTTDGAVSSEGLRFETTGYTLVGATVSDTLALAITSGIPNVNVVGDSTVATIALPLTGTQGLEKTGTGRLILTGANTYTGNTKISAGTLQLGDGTTTGTVVGNITNNAALAFNPAGFTAAFAGVISGTGTVEKAGAGWQTLSGNNTYSGVTTVSAGMLLVSSNTALGTTAGRTVVSSGATLGLYGTGITVAEPLTLAGFGASFGLGSAGALASFRGNSVSAGTNTVSGAITLAADASIVNSGGFGDVLNLTGTITGDGKSLYLFSSTGAINTVSGQINTGSGGVGIASGSWVFSNTSGYTGATVIAAGAELTLAGPIFSAIGGDINNNGTLSLNGQDYNGVISGSGNVNVGPLGSLYTSGFGGKNTYTGETTILSGVKLTVKQPSGLGSATRGTTVSSGGMLRFDLPSGGVISEPLTISGNGLYDDGALEFTGGQITYQGAITLADNARIRMSDSTALDLQGNITSSGKTLTLNVNGADSTTKTISGVVALGSGGVTIESGNWIFSAKNTYTGVTTINSTQGIAGKLLVNGSLAGGVTVNSGGTLAGSGNVLGTKVNNGGTIAPGNSPGTLTVDGTLEMETGSTYQVDVTPTGEHDLLIVTGNVTIADGTTLEVIAEPGVYAASSTLTILSTSGTITGGFTNVISDYAFLTPSIESDGQNIILTLLYNDALFTSYARTPNQFAVAGAAQTLGAGNPVFDAIVSLPADAVPNAYNQLSGEIYPSINTVIQQQSAYLRDAVGARLRQSVTGPTATALSYAAKAQGPEAAQLAEGLTPTLWMQGFGGWGDTSGNGNAASISNTIGGVIAGLDVAVTDNVRAGLVGGFSRSSFDVDARNSSGDMDNYDIGIYAGGQFGAFALRGGASYSWHDVSVNRTVAFPGFVGLTEGDYTVGTTQLFGEVAYDFTVGAFEFEPFAGLAYLHLSGETFTETGTQTSGAALGVSLASQDTLYSTLGIRAATSVTVGGYALTPSVTLGWQHAFGDTVSAATMLFQGGSTPFQVTGAPIAEDTLLLGAGIAYDISDRASLQVNYTGQLAGDASQNALTAQFSLRF</sequence>
<dbReference type="Proteomes" id="UP001238467">
    <property type="component" value="Unassembled WGS sequence"/>
</dbReference>
<reference evidence="4 5" key="1">
    <citation type="submission" date="2023-07" db="EMBL/GenBank/DDBJ databases">
        <title>Genomic Encyclopedia of Type Strains, Phase IV (KMG-IV): sequencing the most valuable type-strain genomes for metagenomic binning, comparative biology and taxonomic classification.</title>
        <authorList>
            <person name="Goeker M."/>
        </authorList>
    </citation>
    <scope>NUCLEOTIDE SEQUENCE [LARGE SCALE GENOMIC DNA]</scope>
    <source>
        <strain evidence="4 5">DSM 1277</strain>
    </source>
</reference>
<dbReference type="Pfam" id="PF12951">
    <property type="entry name" value="PATR"/>
    <property type="match status" value="5"/>
</dbReference>
<keyword evidence="1" id="KW-0732">Signal</keyword>
<organism evidence="4 5">
    <name type="scientific">Ancylobacter vacuolatus</name>
    <dbReference type="NCBI Taxonomy" id="223389"/>
    <lineage>
        <taxon>Bacteria</taxon>
        <taxon>Pseudomonadati</taxon>
        <taxon>Pseudomonadota</taxon>
        <taxon>Alphaproteobacteria</taxon>
        <taxon>Hyphomicrobiales</taxon>
        <taxon>Xanthobacteraceae</taxon>
        <taxon>Ancylobacter</taxon>
    </lineage>
</organism>
<dbReference type="NCBIfam" id="TIGR02601">
    <property type="entry name" value="autotrns_rpt"/>
    <property type="match status" value="2"/>
</dbReference>
<feature type="compositionally biased region" description="Low complexity" evidence="2">
    <location>
        <begin position="103"/>
        <end position="114"/>
    </location>
</feature>
<name>A0ABU0DNX7_9HYPH</name>
<accession>A0ABU0DNX7</accession>
<feature type="region of interest" description="Disordered" evidence="2">
    <location>
        <begin position="100"/>
        <end position="141"/>
    </location>
</feature>
<dbReference type="SUPFAM" id="SSF51126">
    <property type="entry name" value="Pectin lyase-like"/>
    <property type="match status" value="3"/>
</dbReference>
<evidence type="ECO:0000313" key="5">
    <source>
        <dbReference type="Proteomes" id="UP001238467"/>
    </source>
</evidence>
<protein>
    <submittedName>
        <fullName evidence="4">Outer membrane autotransporter protein</fullName>
    </submittedName>
</protein>
<comment type="caution">
    <text evidence="4">The sequence shown here is derived from an EMBL/GenBank/DDBJ whole genome shotgun (WGS) entry which is preliminary data.</text>
</comment>
<dbReference type="EMBL" id="JAUSUH010000017">
    <property type="protein sequence ID" value="MDQ0350129.1"/>
    <property type="molecule type" value="Genomic_DNA"/>
</dbReference>
<feature type="domain" description="Autotransporter" evidence="3">
    <location>
        <begin position="1355"/>
        <end position="1635"/>
    </location>
</feature>
<evidence type="ECO:0000256" key="1">
    <source>
        <dbReference type="ARBA" id="ARBA00022729"/>
    </source>
</evidence>
<dbReference type="InterPro" id="IPR036709">
    <property type="entry name" value="Autotransporte_beta_dom_sf"/>
</dbReference>
<gene>
    <name evidence="4" type="ORF">J2S76_004585</name>
</gene>
<evidence type="ECO:0000256" key="2">
    <source>
        <dbReference type="SAM" id="MobiDB-lite"/>
    </source>
</evidence>
<dbReference type="InterPro" id="IPR006315">
    <property type="entry name" value="OM_autotransptr_brl_dom"/>
</dbReference>
<dbReference type="PROSITE" id="PS51208">
    <property type="entry name" value="AUTOTRANSPORTER"/>
    <property type="match status" value="1"/>
</dbReference>
<dbReference type="NCBIfam" id="TIGR01414">
    <property type="entry name" value="autotrans_barl"/>
    <property type="match status" value="1"/>
</dbReference>
<dbReference type="RefSeq" id="WP_307064399.1">
    <property type="nucleotide sequence ID" value="NZ_JAUSUH010000017.1"/>
</dbReference>
<feature type="region of interest" description="Disordered" evidence="2">
    <location>
        <begin position="1"/>
        <end position="31"/>
    </location>
</feature>
<dbReference type="InterPro" id="IPR013425">
    <property type="entry name" value="Autotrns_rpt"/>
</dbReference>
<dbReference type="InterPro" id="IPR005546">
    <property type="entry name" value="Autotransporte_beta"/>
</dbReference>
<dbReference type="InterPro" id="IPR011050">
    <property type="entry name" value="Pectin_lyase_fold/virulence"/>
</dbReference>
<evidence type="ECO:0000313" key="4">
    <source>
        <dbReference type="EMBL" id="MDQ0350129.1"/>
    </source>
</evidence>
<feature type="compositionally biased region" description="Gly residues" evidence="2">
    <location>
        <begin position="115"/>
        <end position="128"/>
    </location>
</feature>
<keyword evidence="5" id="KW-1185">Reference proteome</keyword>
<proteinExistence type="predicted"/>
<evidence type="ECO:0000259" key="3">
    <source>
        <dbReference type="PROSITE" id="PS51208"/>
    </source>
</evidence>
<dbReference type="Pfam" id="PF03797">
    <property type="entry name" value="Autotransporter"/>
    <property type="match status" value="1"/>
</dbReference>